<reference evidence="1" key="1">
    <citation type="journal article" date="2013" name="J. Plant Res.">
        <title>Effect of fungi and light on seed germination of three Opuntia species from semiarid lands of central Mexico.</title>
        <authorList>
            <person name="Delgado-Sanchez P."/>
            <person name="Jimenez-Bremont J.F."/>
            <person name="Guerrero-Gonzalez Mde L."/>
            <person name="Flores J."/>
        </authorList>
    </citation>
    <scope>NUCLEOTIDE SEQUENCE</scope>
    <source>
        <tissue evidence="1">Cladode</tissue>
    </source>
</reference>
<organism evidence="1">
    <name type="scientific">Opuntia streptacantha</name>
    <name type="common">Prickly pear cactus</name>
    <name type="synonym">Opuntia cardona</name>
    <dbReference type="NCBI Taxonomy" id="393608"/>
    <lineage>
        <taxon>Eukaryota</taxon>
        <taxon>Viridiplantae</taxon>
        <taxon>Streptophyta</taxon>
        <taxon>Embryophyta</taxon>
        <taxon>Tracheophyta</taxon>
        <taxon>Spermatophyta</taxon>
        <taxon>Magnoliopsida</taxon>
        <taxon>eudicotyledons</taxon>
        <taxon>Gunneridae</taxon>
        <taxon>Pentapetalae</taxon>
        <taxon>Caryophyllales</taxon>
        <taxon>Cactineae</taxon>
        <taxon>Cactaceae</taxon>
        <taxon>Opuntioideae</taxon>
        <taxon>Opuntia</taxon>
    </lineage>
</organism>
<reference evidence="1" key="2">
    <citation type="submission" date="2020-07" db="EMBL/GenBank/DDBJ databases">
        <authorList>
            <person name="Vera ALvarez R."/>
            <person name="Arias-Moreno D.M."/>
            <person name="Jimenez-Jacinto V."/>
            <person name="Jimenez-Bremont J.F."/>
            <person name="Swaminathan K."/>
            <person name="Moose S.P."/>
            <person name="Guerrero-Gonzalez M.L."/>
            <person name="Marino-Ramirez L."/>
            <person name="Landsman D."/>
            <person name="Rodriguez-Kessler M."/>
            <person name="Delgado-Sanchez P."/>
        </authorList>
    </citation>
    <scope>NUCLEOTIDE SEQUENCE</scope>
    <source>
        <tissue evidence="1">Cladode</tissue>
    </source>
</reference>
<name>A0A7C9ABU4_OPUST</name>
<evidence type="ECO:0000313" key="1">
    <source>
        <dbReference type="EMBL" id="MBA4664612.1"/>
    </source>
</evidence>
<protein>
    <submittedName>
        <fullName evidence="1">Uncharacterized protein</fullName>
    </submittedName>
</protein>
<sequence>MDSLRAVMDTLQESAISHFDCKTIRATLHLHSFNNAGVDVIFIILIKLLSSAATSIGRRTESAINSAKPLDMNRASNNTRSSPLTTCILITPKPTFEHCSPQQGGVGWHGMYTDLLGANCGTNNRSLQCPHLSHFQPDIEALEAPGQLSTVKKGSRFHFRADNQYL</sequence>
<accession>A0A7C9ABU4</accession>
<dbReference type="EMBL" id="GISG01224302">
    <property type="protein sequence ID" value="MBA4664612.1"/>
    <property type="molecule type" value="Transcribed_RNA"/>
</dbReference>
<dbReference type="AlphaFoldDB" id="A0A7C9ABU4"/>
<proteinExistence type="predicted"/>